<name>A0A382WWR4_9ZZZZ</name>
<dbReference type="PANTHER" id="PTHR35279:SF1">
    <property type="entry name" value="ARABINANASE_LEVANSUCRASE_INVERTASE"/>
    <property type="match status" value="1"/>
</dbReference>
<feature type="non-terminal residue" evidence="1">
    <location>
        <position position="202"/>
    </location>
</feature>
<dbReference type="Gene3D" id="2.115.10.20">
    <property type="entry name" value="Glycosyl hydrolase domain, family 43"/>
    <property type="match status" value="1"/>
</dbReference>
<accession>A0A382WWR4</accession>
<dbReference type="PANTHER" id="PTHR35279">
    <property type="match status" value="1"/>
</dbReference>
<proteinExistence type="predicted"/>
<sequence>MERSVHYQEQDPGFRWIKDDDVAINSDGPLDSDRTLTPNVVKMDGGYRMYYHGFGPDRPNPDSKGYILSAFSTDAQHWEKEPGLRMDAGGEGAAHYIWSPDVIPLEDGRYRMYYEGKTEQEAGTKATIVSAISSDGLKWEREPGVRLQAPGVSYLAPRCLYLEGGASHRFRLYASAYPYPDLEVPPGAFTNRNIVSAVSEDG</sequence>
<evidence type="ECO:0000313" key="1">
    <source>
        <dbReference type="EMBL" id="SVD62698.1"/>
    </source>
</evidence>
<dbReference type="EMBL" id="UINC01162766">
    <property type="protein sequence ID" value="SVD62698.1"/>
    <property type="molecule type" value="Genomic_DNA"/>
</dbReference>
<organism evidence="1">
    <name type="scientific">marine metagenome</name>
    <dbReference type="NCBI Taxonomy" id="408172"/>
    <lineage>
        <taxon>unclassified sequences</taxon>
        <taxon>metagenomes</taxon>
        <taxon>ecological metagenomes</taxon>
    </lineage>
</organism>
<dbReference type="AlphaFoldDB" id="A0A382WWR4"/>
<dbReference type="InterPro" id="IPR023296">
    <property type="entry name" value="Glyco_hydro_beta-prop_sf"/>
</dbReference>
<gene>
    <name evidence="1" type="ORF">METZ01_LOCUS415552</name>
</gene>
<evidence type="ECO:0008006" key="2">
    <source>
        <dbReference type="Google" id="ProtNLM"/>
    </source>
</evidence>
<dbReference type="SUPFAM" id="SSF75005">
    <property type="entry name" value="Arabinanase/levansucrase/invertase"/>
    <property type="match status" value="1"/>
</dbReference>
<protein>
    <recommendedName>
        <fullName evidence="2">Glycosyl hydrolase family 32 N-terminal domain-containing protein</fullName>
    </recommendedName>
</protein>
<reference evidence="1" key="1">
    <citation type="submission" date="2018-05" db="EMBL/GenBank/DDBJ databases">
        <authorList>
            <person name="Lanie J.A."/>
            <person name="Ng W.-L."/>
            <person name="Kazmierczak K.M."/>
            <person name="Andrzejewski T.M."/>
            <person name="Davidsen T.M."/>
            <person name="Wayne K.J."/>
            <person name="Tettelin H."/>
            <person name="Glass J.I."/>
            <person name="Rusch D."/>
            <person name="Podicherti R."/>
            <person name="Tsui H.-C.T."/>
            <person name="Winkler M.E."/>
        </authorList>
    </citation>
    <scope>NUCLEOTIDE SEQUENCE</scope>
</reference>